<reference evidence="1" key="1">
    <citation type="journal article" date="2009" name="Rice">
        <title>De Novo Next Generation Sequencing of Plant Genomes.</title>
        <authorList>
            <person name="Rounsley S."/>
            <person name="Marri P.R."/>
            <person name="Yu Y."/>
            <person name="He R."/>
            <person name="Sisneros N."/>
            <person name="Goicoechea J.L."/>
            <person name="Lee S.J."/>
            <person name="Angelova A."/>
            <person name="Kudrna D."/>
            <person name="Luo M."/>
            <person name="Affourtit J."/>
            <person name="Desany B."/>
            <person name="Knight J."/>
            <person name="Niazi F."/>
            <person name="Egholm M."/>
            <person name="Wing R.A."/>
        </authorList>
    </citation>
    <scope>NUCLEOTIDE SEQUENCE [LARGE SCALE GENOMIC DNA]</scope>
    <source>
        <strain evidence="1">cv. IRGC 105608</strain>
    </source>
</reference>
<name>A0A0D3GQK7_9ORYZ</name>
<accession>A0A0D3GQK7</accession>
<evidence type="ECO:0000313" key="1">
    <source>
        <dbReference type="EnsemblPlants" id="OBART07G13160.1"/>
    </source>
</evidence>
<protein>
    <submittedName>
        <fullName evidence="1">Uncharacterized protein</fullName>
    </submittedName>
</protein>
<sequence length="152" mass="16670">MAITPVDSPSPPSPISRANLHFSRLLALPADSTSVWKKCQEIKIGGSHLAQVLLFTLQSLNNEVSLYNEKFAVNEFWSNHSISQMFSDIAKVSKVSGSQLTMADLVVLQFAKDDDIGFGGSHSAQVLLSRDRKLTPVQCKVIAAMHRNPVHI</sequence>
<dbReference type="HOGENOM" id="CLU_1828438_0_0_1"/>
<dbReference type="Gramene" id="OBART07G13160.1">
    <property type="protein sequence ID" value="OBART07G13160.1"/>
    <property type="gene ID" value="OBART07G13160"/>
</dbReference>
<evidence type="ECO:0000313" key="2">
    <source>
        <dbReference type="Proteomes" id="UP000026960"/>
    </source>
</evidence>
<proteinExistence type="predicted"/>
<dbReference type="AlphaFoldDB" id="A0A0D3GQK7"/>
<dbReference type="Proteomes" id="UP000026960">
    <property type="component" value="Chromosome 7"/>
</dbReference>
<dbReference type="PaxDb" id="65489-OBART07G13160.1"/>
<dbReference type="EnsemblPlants" id="OBART07G13160.1">
    <property type="protein sequence ID" value="OBART07G13160.1"/>
    <property type="gene ID" value="OBART07G13160"/>
</dbReference>
<keyword evidence="2" id="KW-1185">Reference proteome</keyword>
<organism evidence="1">
    <name type="scientific">Oryza barthii</name>
    <dbReference type="NCBI Taxonomy" id="65489"/>
    <lineage>
        <taxon>Eukaryota</taxon>
        <taxon>Viridiplantae</taxon>
        <taxon>Streptophyta</taxon>
        <taxon>Embryophyta</taxon>
        <taxon>Tracheophyta</taxon>
        <taxon>Spermatophyta</taxon>
        <taxon>Magnoliopsida</taxon>
        <taxon>Liliopsida</taxon>
        <taxon>Poales</taxon>
        <taxon>Poaceae</taxon>
        <taxon>BOP clade</taxon>
        <taxon>Oryzoideae</taxon>
        <taxon>Oryzeae</taxon>
        <taxon>Oryzinae</taxon>
        <taxon>Oryza</taxon>
    </lineage>
</organism>
<reference evidence="1" key="2">
    <citation type="submission" date="2015-03" db="UniProtKB">
        <authorList>
            <consortium name="EnsemblPlants"/>
        </authorList>
    </citation>
    <scope>IDENTIFICATION</scope>
</reference>